<dbReference type="Pfam" id="PF02515">
    <property type="entry name" value="CoA_transf_3"/>
    <property type="match status" value="1"/>
</dbReference>
<evidence type="ECO:0000313" key="2">
    <source>
        <dbReference type="EMBL" id="GAA0603723.1"/>
    </source>
</evidence>
<dbReference type="InterPro" id="IPR044855">
    <property type="entry name" value="CoA-Trfase_III_dom3_sf"/>
</dbReference>
<accession>A0ABN1G437</accession>
<dbReference type="PANTHER" id="PTHR48228">
    <property type="entry name" value="SUCCINYL-COA--D-CITRAMALATE COA-TRANSFERASE"/>
    <property type="match status" value="1"/>
</dbReference>
<evidence type="ECO:0000256" key="1">
    <source>
        <dbReference type="SAM" id="MobiDB-lite"/>
    </source>
</evidence>
<feature type="region of interest" description="Disordered" evidence="1">
    <location>
        <begin position="306"/>
        <end position="329"/>
    </location>
</feature>
<name>A0ABN1G437_9ACTN</name>
<protein>
    <submittedName>
        <fullName evidence="2">CaiB/BaiF CoA-transferase family protein</fullName>
    </submittedName>
</protein>
<sequence>MLADLGADVVRIERGDPSGPRAPQPWDGVLRGQRLVVADLKSDAGRETVLRFADAADVLIEGFRPGVAERLGLGPNDMSARNPRLVYARMTGWGQDGPLAQAAGHDINYIGLTGGLDAFRVDGGRPVPPLNMFGDYGGGSAFLVVGVMSALWERERSGQGQVVDAAILDGSSVLLQAIWALRDGGMWSDRPGTNVLDTGAPFYDTYVCKDGKYVAVGALEPQFFAALVEGLDLAGEQLPAQYDPAGWPTLRERFAATFATRTRDEWADLFAGRDACVTPVLTFAEVAHHPHVRARGSVVEVDGTTQAAPAPRFSRSKVSAPPGPPLVTEPATILADWRHDSAGERTRSSTA</sequence>
<dbReference type="EMBL" id="BAAAHE010000002">
    <property type="protein sequence ID" value="GAA0603723.1"/>
    <property type="molecule type" value="Genomic_DNA"/>
</dbReference>
<evidence type="ECO:0000313" key="3">
    <source>
        <dbReference type="Proteomes" id="UP001500957"/>
    </source>
</evidence>
<reference evidence="2 3" key="1">
    <citation type="journal article" date="2019" name="Int. J. Syst. Evol. Microbiol.">
        <title>The Global Catalogue of Microorganisms (GCM) 10K type strain sequencing project: providing services to taxonomists for standard genome sequencing and annotation.</title>
        <authorList>
            <consortium name="The Broad Institute Genomics Platform"/>
            <consortium name="The Broad Institute Genome Sequencing Center for Infectious Disease"/>
            <person name="Wu L."/>
            <person name="Ma J."/>
        </authorList>
    </citation>
    <scope>NUCLEOTIDE SEQUENCE [LARGE SCALE GENOMIC DNA]</scope>
    <source>
        <strain evidence="2 3">JCM 10671</strain>
    </source>
</reference>
<proteinExistence type="predicted"/>
<gene>
    <name evidence="2" type="ORF">GCM10009547_01710</name>
</gene>
<organism evidence="2 3">
    <name type="scientific">Sporichthya brevicatena</name>
    <dbReference type="NCBI Taxonomy" id="171442"/>
    <lineage>
        <taxon>Bacteria</taxon>
        <taxon>Bacillati</taxon>
        <taxon>Actinomycetota</taxon>
        <taxon>Actinomycetes</taxon>
        <taxon>Sporichthyales</taxon>
        <taxon>Sporichthyaceae</taxon>
        <taxon>Sporichthya</taxon>
    </lineage>
</organism>
<dbReference type="PANTHER" id="PTHR48228:SF5">
    <property type="entry name" value="ALPHA-METHYLACYL-COA RACEMASE"/>
    <property type="match status" value="1"/>
</dbReference>
<dbReference type="Gene3D" id="3.40.50.10540">
    <property type="entry name" value="Crotonobetainyl-coa:carnitine coa-transferase, domain 1"/>
    <property type="match status" value="1"/>
</dbReference>
<dbReference type="InterPro" id="IPR023606">
    <property type="entry name" value="CoA-Trfase_III_dom_1_sf"/>
</dbReference>
<keyword evidence="3" id="KW-1185">Reference proteome</keyword>
<comment type="caution">
    <text evidence="2">The sequence shown here is derived from an EMBL/GenBank/DDBJ whole genome shotgun (WGS) entry which is preliminary data.</text>
</comment>
<dbReference type="InterPro" id="IPR003673">
    <property type="entry name" value="CoA-Trfase_fam_III"/>
</dbReference>
<dbReference type="SUPFAM" id="SSF89796">
    <property type="entry name" value="CoA-transferase family III (CaiB/BaiF)"/>
    <property type="match status" value="1"/>
</dbReference>
<dbReference type="Proteomes" id="UP001500957">
    <property type="component" value="Unassembled WGS sequence"/>
</dbReference>
<dbReference type="InterPro" id="IPR050509">
    <property type="entry name" value="CoA-transferase_III"/>
</dbReference>
<dbReference type="Gene3D" id="3.30.1540.10">
    <property type="entry name" value="formyl-coa transferase, domain 3"/>
    <property type="match status" value="1"/>
</dbReference>